<reference evidence="2" key="1">
    <citation type="submission" date="2016-11" db="UniProtKB">
        <authorList>
            <consortium name="WormBaseParasite"/>
        </authorList>
    </citation>
    <scope>IDENTIFICATION</scope>
</reference>
<dbReference type="WBParaSite" id="MhA1_Contig1031.frz3.gene21">
    <property type="protein sequence ID" value="MhA1_Contig1031.frz3.gene21"/>
    <property type="gene ID" value="MhA1_Contig1031.frz3.gene21"/>
</dbReference>
<evidence type="ECO:0000313" key="2">
    <source>
        <dbReference type="WBParaSite" id="MhA1_Contig1031.frz3.gene21"/>
    </source>
</evidence>
<evidence type="ECO:0000313" key="1">
    <source>
        <dbReference type="Proteomes" id="UP000095281"/>
    </source>
</evidence>
<sequence>MLQEALNNVHKWSTAWSLHIAPDKSTFIRIGIQKNTYSYHIGETEITQSNADVVLDYLLTHPGFLESFVTGPQISAETFQRWTLKRNNKLRRDSRRQLLSGFSDEVNSINSSSTNAGASDDLPSIIGGGIFNTINNTDNNVSTNNNSSPNNWLSVIRSDDEAGTIKLRKVRKQRKPP</sequence>
<dbReference type="AlphaFoldDB" id="A0A1I8AYD0"/>
<accession>A0A1I8AYD0</accession>
<proteinExistence type="predicted"/>
<organism evidence="1 2">
    <name type="scientific">Meloidogyne hapla</name>
    <name type="common">Root-knot nematode worm</name>
    <dbReference type="NCBI Taxonomy" id="6305"/>
    <lineage>
        <taxon>Eukaryota</taxon>
        <taxon>Metazoa</taxon>
        <taxon>Ecdysozoa</taxon>
        <taxon>Nematoda</taxon>
        <taxon>Chromadorea</taxon>
        <taxon>Rhabditida</taxon>
        <taxon>Tylenchina</taxon>
        <taxon>Tylenchomorpha</taxon>
        <taxon>Tylenchoidea</taxon>
        <taxon>Meloidogynidae</taxon>
        <taxon>Meloidogyninae</taxon>
        <taxon>Meloidogyne</taxon>
    </lineage>
</organism>
<dbReference type="Proteomes" id="UP000095281">
    <property type="component" value="Unplaced"/>
</dbReference>
<name>A0A1I8AYD0_MELHA</name>
<keyword evidence="1" id="KW-1185">Reference proteome</keyword>
<protein>
    <submittedName>
        <fullName evidence="2">SH2 domain-containing protein</fullName>
    </submittedName>
</protein>